<dbReference type="Proteomes" id="UP001162162">
    <property type="component" value="Unassembled WGS sequence"/>
</dbReference>
<feature type="region of interest" description="Disordered" evidence="1">
    <location>
        <begin position="56"/>
        <end position="88"/>
    </location>
</feature>
<feature type="compositionally biased region" description="Polar residues" evidence="1">
    <location>
        <begin position="74"/>
        <end position="86"/>
    </location>
</feature>
<dbReference type="EMBL" id="JAPWTK010000201">
    <property type="protein sequence ID" value="KAJ8945985.1"/>
    <property type="molecule type" value="Genomic_DNA"/>
</dbReference>
<reference evidence="2" key="1">
    <citation type="journal article" date="2023" name="Insect Mol. Biol.">
        <title>Genome sequencing provides insights into the evolution of gene families encoding plant cell wall-degrading enzymes in longhorned beetles.</title>
        <authorList>
            <person name="Shin N.R."/>
            <person name="Okamura Y."/>
            <person name="Kirsch R."/>
            <person name="Pauchet Y."/>
        </authorList>
    </citation>
    <scope>NUCLEOTIDE SEQUENCE</scope>
    <source>
        <strain evidence="2">AMC_N1</strain>
    </source>
</reference>
<protein>
    <submittedName>
        <fullName evidence="2">Uncharacterized protein</fullName>
    </submittedName>
</protein>
<keyword evidence="3" id="KW-1185">Reference proteome</keyword>
<organism evidence="2 3">
    <name type="scientific">Aromia moschata</name>
    <dbReference type="NCBI Taxonomy" id="1265417"/>
    <lineage>
        <taxon>Eukaryota</taxon>
        <taxon>Metazoa</taxon>
        <taxon>Ecdysozoa</taxon>
        <taxon>Arthropoda</taxon>
        <taxon>Hexapoda</taxon>
        <taxon>Insecta</taxon>
        <taxon>Pterygota</taxon>
        <taxon>Neoptera</taxon>
        <taxon>Endopterygota</taxon>
        <taxon>Coleoptera</taxon>
        <taxon>Polyphaga</taxon>
        <taxon>Cucujiformia</taxon>
        <taxon>Chrysomeloidea</taxon>
        <taxon>Cerambycidae</taxon>
        <taxon>Cerambycinae</taxon>
        <taxon>Callichromatini</taxon>
        <taxon>Aromia</taxon>
    </lineage>
</organism>
<feature type="compositionally biased region" description="Basic and acidic residues" evidence="1">
    <location>
        <begin position="56"/>
        <end position="73"/>
    </location>
</feature>
<sequence>MGLLFKSLKGILKVFFEWFLRCWEIKSFQETIFYTVCVHQTLAIYEKGQVEVRRQRSSNDVHIEGSEEIRSDLSPHTQTERPTGLSSELRVGKVPPDTVLFKLAATRLQCAGSSISS</sequence>
<dbReference type="AlphaFoldDB" id="A0AAV8Y5K7"/>
<evidence type="ECO:0000256" key="1">
    <source>
        <dbReference type="SAM" id="MobiDB-lite"/>
    </source>
</evidence>
<feature type="non-terminal residue" evidence="2">
    <location>
        <position position="117"/>
    </location>
</feature>
<comment type="caution">
    <text evidence="2">The sequence shown here is derived from an EMBL/GenBank/DDBJ whole genome shotgun (WGS) entry which is preliminary data.</text>
</comment>
<evidence type="ECO:0000313" key="2">
    <source>
        <dbReference type="EMBL" id="KAJ8945985.1"/>
    </source>
</evidence>
<gene>
    <name evidence="2" type="ORF">NQ318_017101</name>
</gene>
<accession>A0AAV8Y5K7</accession>
<name>A0AAV8Y5K7_9CUCU</name>
<evidence type="ECO:0000313" key="3">
    <source>
        <dbReference type="Proteomes" id="UP001162162"/>
    </source>
</evidence>
<proteinExistence type="predicted"/>